<dbReference type="SUPFAM" id="SSF54447">
    <property type="entry name" value="ssDNA-binding transcriptional regulator domain"/>
    <property type="match status" value="1"/>
</dbReference>
<comment type="caution">
    <text evidence="2">The sequence shown here is derived from an EMBL/GenBank/DDBJ whole genome shotgun (WGS) entry which is preliminary data.</text>
</comment>
<dbReference type="InterPro" id="IPR009044">
    <property type="entry name" value="ssDNA-bd_transcriptional_reg"/>
</dbReference>
<gene>
    <name evidence="2" type="ORF">AWB80_01506</name>
</gene>
<keyword evidence="3" id="KW-1185">Reference proteome</keyword>
<proteinExistence type="predicted"/>
<dbReference type="STRING" id="1777141.AWB80_01506"/>
<name>A0A157ZYY0_9BURK</name>
<organism evidence="2 3">
    <name type="scientific">Caballeronia pedi</name>
    <dbReference type="NCBI Taxonomy" id="1777141"/>
    <lineage>
        <taxon>Bacteria</taxon>
        <taxon>Pseudomonadati</taxon>
        <taxon>Pseudomonadota</taxon>
        <taxon>Betaproteobacteria</taxon>
        <taxon>Burkholderiales</taxon>
        <taxon>Burkholderiaceae</taxon>
        <taxon>Caballeronia</taxon>
    </lineage>
</organism>
<evidence type="ECO:0000259" key="1">
    <source>
        <dbReference type="Pfam" id="PF02229"/>
    </source>
</evidence>
<evidence type="ECO:0000313" key="3">
    <source>
        <dbReference type="Proteomes" id="UP000054911"/>
    </source>
</evidence>
<sequence length="76" mass="8672">MSAGDQDKVVMEIQKRATQRIRIVHRWYKGREYVDVRLVVVNAAGEFVPTQRGIMLRPELLPQVIQGLTLAAQEVV</sequence>
<evidence type="ECO:0000313" key="2">
    <source>
        <dbReference type="EMBL" id="SAK50725.1"/>
    </source>
</evidence>
<dbReference type="Gene3D" id="2.30.31.10">
    <property type="entry name" value="Transcriptional Coactivator Pc4, Chain A"/>
    <property type="match status" value="1"/>
</dbReference>
<dbReference type="OrthoDB" id="9204604at2"/>
<dbReference type="Pfam" id="PF02229">
    <property type="entry name" value="PC4"/>
    <property type="match status" value="1"/>
</dbReference>
<dbReference type="EMBL" id="FCOE02000004">
    <property type="protein sequence ID" value="SAK50725.1"/>
    <property type="molecule type" value="Genomic_DNA"/>
</dbReference>
<accession>A0A157ZYY0</accession>
<protein>
    <recommendedName>
        <fullName evidence="1">Transcriptional coactivator p15 (PC4) C-terminal domain-containing protein</fullName>
    </recommendedName>
</protein>
<dbReference type="InterPro" id="IPR003173">
    <property type="entry name" value="PC4_C"/>
</dbReference>
<reference evidence="2" key="1">
    <citation type="submission" date="2016-01" db="EMBL/GenBank/DDBJ databases">
        <authorList>
            <person name="Peeters C."/>
        </authorList>
    </citation>
    <scope>NUCLEOTIDE SEQUENCE [LARGE SCALE GENOMIC DNA]</scope>
    <source>
        <strain evidence="2">LMG 29323</strain>
    </source>
</reference>
<dbReference type="GO" id="GO:0006355">
    <property type="term" value="P:regulation of DNA-templated transcription"/>
    <property type="evidence" value="ECO:0007669"/>
    <property type="project" value="InterPro"/>
</dbReference>
<dbReference type="GO" id="GO:0003677">
    <property type="term" value="F:DNA binding"/>
    <property type="evidence" value="ECO:0007669"/>
    <property type="project" value="InterPro"/>
</dbReference>
<dbReference type="RefSeq" id="WP_061174049.1">
    <property type="nucleotide sequence ID" value="NZ_FCOE02000004.1"/>
</dbReference>
<feature type="domain" description="Transcriptional coactivator p15 (PC4) C-terminal" evidence="1">
    <location>
        <begin position="18"/>
        <end position="65"/>
    </location>
</feature>
<dbReference type="AlphaFoldDB" id="A0A157ZYY0"/>
<dbReference type="Proteomes" id="UP000054911">
    <property type="component" value="Unassembled WGS sequence"/>
</dbReference>